<gene>
    <name evidence="8" type="ORF">ACFO6X_04525</name>
</gene>
<comment type="caution">
    <text evidence="8">The sequence shown here is derived from an EMBL/GenBank/DDBJ whole genome shotgun (WGS) entry which is preliminary data.</text>
</comment>
<dbReference type="Gene3D" id="1.10.287.950">
    <property type="entry name" value="Methyl-accepting chemotaxis protein"/>
    <property type="match status" value="1"/>
</dbReference>
<organism evidence="8 9">
    <name type="scientific">Giesbergeria sinuosa</name>
    <dbReference type="NCBI Taxonomy" id="80883"/>
    <lineage>
        <taxon>Bacteria</taxon>
        <taxon>Pseudomonadati</taxon>
        <taxon>Pseudomonadota</taxon>
        <taxon>Betaproteobacteria</taxon>
        <taxon>Burkholderiales</taxon>
        <taxon>Comamonadaceae</taxon>
        <taxon>Giesbergeria</taxon>
    </lineage>
</organism>
<dbReference type="Proteomes" id="UP001596001">
    <property type="component" value="Unassembled WGS sequence"/>
</dbReference>
<evidence type="ECO:0000256" key="4">
    <source>
        <dbReference type="SAM" id="Coils"/>
    </source>
</evidence>
<evidence type="ECO:0000256" key="3">
    <source>
        <dbReference type="PROSITE-ProRule" id="PRU00284"/>
    </source>
</evidence>
<dbReference type="RefSeq" id="WP_382430470.1">
    <property type="nucleotide sequence ID" value="NZ_JBHSHJ010000002.1"/>
</dbReference>
<feature type="domain" description="Methyl-accepting transducer" evidence="6">
    <location>
        <begin position="282"/>
        <end position="511"/>
    </location>
</feature>
<keyword evidence="5" id="KW-1133">Transmembrane helix</keyword>
<accession>A0ABV9QB19</accession>
<dbReference type="InterPro" id="IPR004090">
    <property type="entry name" value="Chemotax_Me-accpt_rcpt"/>
</dbReference>
<dbReference type="InterPro" id="IPR004089">
    <property type="entry name" value="MCPsignal_dom"/>
</dbReference>
<proteinExistence type="inferred from homology"/>
<evidence type="ECO:0000256" key="2">
    <source>
        <dbReference type="ARBA" id="ARBA00029447"/>
    </source>
</evidence>
<keyword evidence="9" id="KW-1185">Reference proteome</keyword>
<dbReference type="SMART" id="SM00283">
    <property type="entry name" value="MA"/>
    <property type="match status" value="1"/>
</dbReference>
<keyword evidence="1" id="KW-0488">Methylation</keyword>
<dbReference type="PRINTS" id="PR00260">
    <property type="entry name" value="CHEMTRNSDUCR"/>
</dbReference>
<dbReference type="InterPro" id="IPR003660">
    <property type="entry name" value="HAMP_dom"/>
</dbReference>
<evidence type="ECO:0000259" key="7">
    <source>
        <dbReference type="PROSITE" id="PS50885"/>
    </source>
</evidence>
<keyword evidence="5" id="KW-0812">Transmembrane</keyword>
<comment type="similarity">
    <text evidence="2">Belongs to the methyl-accepting chemotaxis (MCP) protein family.</text>
</comment>
<reference evidence="9" key="1">
    <citation type="journal article" date="2019" name="Int. J. Syst. Evol. Microbiol.">
        <title>The Global Catalogue of Microorganisms (GCM) 10K type strain sequencing project: providing services to taxonomists for standard genome sequencing and annotation.</title>
        <authorList>
            <consortium name="The Broad Institute Genomics Platform"/>
            <consortium name="The Broad Institute Genome Sequencing Center for Infectious Disease"/>
            <person name="Wu L."/>
            <person name="Ma J."/>
        </authorList>
    </citation>
    <scope>NUCLEOTIDE SEQUENCE [LARGE SCALE GENOMIC DNA]</scope>
    <source>
        <strain evidence="9">CCUG 49452</strain>
    </source>
</reference>
<dbReference type="CDD" id="cd06225">
    <property type="entry name" value="HAMP"/>
    <property type="match status" value="1"/>
</dbReference>
<dbReference type="PROSITE" id="PS50111">
    <property type="entry name" value="CHEMOTAXIS_TRANSDUC_2"/>
    <property type="match status" value="1"/>
</dbReference>
<keyword evidence="5" id="KW-0472">Membrane</keyword>
<evidence type="ECO:0000313" key="9">
    <source>
        <dbReference type="Proteomes" id="UP001596001"/>
    </source>
</evidence>
<sequence>MDEAAAAAPGISGLRKGRFGTGFQLALAFAFALIVMCGFVAGAWLQQKAVDATLQEFGDVEVDRIRRVDRWIAVSEDASLRYMVIHKSNDASLQQLLEPTAQARSKMADEMAAAVAADASTQEEKAWLANFTKVRGALRKATEDTQYYKQLGDVAGASALFDTEFLPAQQIYSQELQRYGDIQRQRLESKLQEVVAAGQRKARLAVVAAMLFAFMTALFAWYVVRHIQRSLRRAVQSAQWVAEGDLSHPVMVTGRDEFAVLMHSMAAMNLGLARIVGEVRLGTDGIALAAHEIAQGNNDLSHRTEQQASSLQQTTAAMLQLTSSVHHNATTAQQADACVRQATEVATQGGVVMTQVVNTMNAIDQAARKIEEIVGVIDTIAFQTNILALNAAVEAARAGEQGRGFAVVAQEVRDLAKGSATAAKEIKALIADSTAKVREGNGQVQAAGVAMQSTVTAIQSVSQFMSVIRAATTEQATDIGHVNTCVAQLDALTQQNAALVEQAAAAAQALHQQAQRLETAVASFQLTAA</sequence>
<dbReference type="Pfam" id="PF00015">
    <property type="entry name" value="MCPsignal"/>
    <property type="match status" value="1"/>
</dbReference>
<dbReference type="EMBL" id="JBHSHJ010000002">
    <property type="protein sequence ID" value="MFC4788250.1"/>
    <property type="molecule type" value="Genomic_DNA"/>
</dbReference>
<dbReference type="SUPFAM" id="SSF58104">
    <property type="entry name" value="Methyl-accepting chemotaxis protein (MCP) signaling domain"/>
    <property type="match status" value="1"/>
</dbReference>
<dbReference type="PANTHER" id="PTHR43531">
    <property type="entry name" value="PROTEIN ICFG"/>
    <property type="match status" value="1"/>
</dbReference>
<dbReference type="Pfam" id="PF00672">
    <property type="entry name" value="HAMP"/>
    <property type="match status" value="1"/>
</dbReference>
<feature type="coiled-coil region" evidence="4">
    <location>
        <begin position="489"/>
        <end position="520"/>
    </location>
</feature>
<evidence type="ECO:0000313" key="8">
    <source>
        <dbReference type="EMBL" id="MFC4788250.1"/>
    </source>
</evidence>
<evidence type="ECO:0000256" key="5">
    <source>
        <dbReference type="SAM" id="Phobius"/>
    </source>
</evidence>
<feature type="domain" description="HAMP" evidence="7">
    <location>
        <begin position="225"/>
        <end position="277"/>
    </location>
</feature>
<dbReference type="PROSITE" id="PS50885">
    <property type="entry name" value="HAMP"/>
    <property type="match status" value="1"/>
</dbReference>
<evidence type="ECO:0000259" key="6">
    <source>
        <dbReference type="PROSITE" id="PS50111"/>
    </source>
</evidence>
<keyword evidence="3" id="KW-0807">Transducer</keyword>
<dbReference type="InterPro" id="IPR051310">
    <property type="entry name" value="MCP_chemotaxis"/>
</dbReference>
<dbReference type="PANTHER" id="PTHR43531:SF14">
    <property type="entry name" value="METHYL-ACCEPTING CHEMOTAXIS PROTEIN I-RELATED"/>
    <property type="match status" value="1"/>
</dbReference>
<dbReference type="CDD" id="cd11386">
    <property type="entry name" value="MCP_signal"/>
    <property type="match status" value="1"/>
</dbReference>
<feature type="transmembrane region" description="Helical" evidence="5">
    <location>
        <begin position="204"/>
        <end position="224"/>
    </location>
</feature>
<keyword evidence="4" id="KW-0175">Coiled coil</keyword>
<dbReference type="SMART" id="SM00304">
    <property type="entry name" value="HAMP"/>
    <property type="match status" value="1"/>
</dbReference>
<protein>
    <submittedName>
        <fullName evidence="8">Methyl-accepting chemotaxis protein</fullName>
    </submittedName>
</protein>
<feature type="transmembrane region" description="Helical" evidence="5">
    <location>
        <begin position="25"/>
        <end position="45"/>
    </location>
</feature>
<evidence type="ECO:0000256" key="1">
    <source>
        <dbReference type="ARBA" id="ARBA00022481"/>
    </source>
</evidence>
<name>A0ABV9QB19_9BURK</name>